<keyword evidence="3" id="KW-1185">Reference proteome</keyword>
<sequence length="93" mass="10298">MSDRNLPRENRLKGKVEGLPDRLMGANHPHDERPGGSRLMFTRAPEVMGEGTSLNVMQGARNVVMKDSTLYVAQNIEVHQHGSQGEINYPNGT</sequence>
<feature type="region of interest" description="Disordered" evidence="1">
    <location>
        <begin position="1"/>
        <end position="38"/>
    </location>
</feature>
<protein>
    <submittedName>
        <fullName evidence="2">Uncharacterized protein</fullName>
    </submittedName>
</protein>
<organism evidence="2 3">
    <name type="scientific">Laccaria amethystina LaAM-08-1</name>
    <dbReference type="NCBI Taxonomy" id="1095629"/>
    <lineage>
        <taxon>Eukaryota</taxon>
        <taxon>Fungi</taxon>
        <taxon>Dikarya</taxon>
        <taxon>Basidiomycota</taxon>
        <taxon>Agaricomycotina</taxon>
        <taxon>Agaricomycetes</taxon>
        <taxon>Agaricomycetidae</taxon>
        <taxon>Agaricales</taxon>
        <taxon>Agaricineae</taxon>
        <taxon>Hydnangiaceae</taxon>
        <taxon>Laccaria</taxon>
    </lineage>
</organism>
<evidence type="ECO:0000313" key="3">
    <source>
        <dbReference type="Proteomes" id="UP000054477"/>
    </source>
</evidence>
<reference evidence="3" key="2">
    <citation type="submission" date="2015-01" db="EMBL/GenBank/DDBJ databases">
        <title>Evolutionary Origins and Diversification of the Mycorrhizal Mutualists.</title>
        <authorList>
            <consortium name="DOE Joint Genome Institute"/>
            <consortium name="Mycorrhizal Genomics Consortium"/>
            <person name="Kohler A."/>
            <person name="Kuo A."/>
            <person name="Nagy L.G."/>
            <person name="Floudas D."/>
            <person name="Copeland A."/>
            <person name="Barry K.W."/>
            <person name="Cichocki N."/>
            <person name="Veneault-Fourrey C."/>
            <person name="LaButti K."/>
            <person name="Lindquist E.A."/>
            <person name="Lipzen A."/>
            <person name="Lundell T."/>
            <person name="Morin E."/>
            <person name="Murat C."/>
            <person name="Riley R."/>
            <person name="Ohm R."/>
            <person name="Sun H."/>
            <person name="Tunlid A."/>
            <person name="Henrissat B."/>
            <person name="Grigoriev I.V."/>
            <person name="Hibbett D.S."/>
            <person name="Martin F."/>
        </authorList>
    </citation>
    <scope>NUCLEOTIDE SEQUENCE [LARGE SCALE GENOMIC DNA]</scope>
    <source>
        <strain evidence="3">LaAM-08-1</strain>
    </source>
</reference>
<proteinExistence type="predicted"/>
<dbReference type="HOGENOM" id="CLU_2400034_0_0_1"/>
<dbReference type="OrthoDB" id="10557073at2759"/>
<evidence type="ECO:0000313" key="2">
    <source>
        <dbReference type="EMBL" id="KIJ91907.1"/>
    </source>
</evidence>
<feature type="compositionally biased region" description="Basic and acidic residues" evidence="1">
    <location>
        <begin position="1"/>
        <end position="20"/>
    </location>
</feature>
<dbReference type="Proteomes" id="UP000054477">
    <property type="component" value="Unassembled WGS sequence"/>
</dbReference>
<gene>
    <name evidence="2" type="ORF">K443DRAFT_466752</name>
</gene>
<evidence type="ECO:0000256" key="1">
    <source>
        <dbReference type="SAM" id="MobiDB-lite"/>
    </source>
</evidence>
<dbReference type="AlphaFoldDB" id="A0A0C9X609"/>
<name>A0A0C9X609_9AGAR</name>
<dbReference type="EMBL" id="KN838955">
    <property type="protein sequence ID" value="KIJ91907.1"/>
    <property type="molecule type" value="Genomic_DNA"/>
</dbReference>
<accession>A0A0C9X609</accession>
<reference evidence="2 3" key="1">
    <citation type="submission" date="2014-04" db="EMBL/GenBank/DDBJ databases">
        <authorList>
            <consortium name="DOE Joint Genome Institute"/>
            <person name="Kuo A."/>
            <person name="Kohler A."/>
            <person name="Nagy L.G."/>
            <person name="Floudas D."/>
            <person name="Copeland A."/>
            <person name="Barry K.W."/>
            <person name="Cichocki N."/>
            <person name="Veneault-Fourrey C."/>
            <person name="LaButti K."/>
            <person name="Lindquist E.A."/>
            <person name="Lipzen A."/>
            <person name="Lundell T."/>
            <person name="Morin E."/>
            <person name="Murat C."/>
            <person name="Sun H."/>
            <person name="Tunlid A."/>
            <person name="Henrissat B."/>
            <person name="Grigoriev I.V."/>
            <person name="Hibbett D.S."/>
            <person name="Martin F."/>
            <person name="Nordberg H.P."/>
            <person name="Cantor M.N."/>
            <person name="Hua S.X."/>
        </authorList>
    </citation>
    <scope>NUCLEOTIDE SEQUENCE [LARGE SCALE GENOMIC DNA]</scope>
    <source>
        <strain evidence="2 3">LaAM-08-1</strain>
    </source>
</reference>